<name>A0A6J4UBT9_9ACTN</name>
<feature type="non-terminal residue" evidence="2">
    <location>
        <position position="1"/>
    </location>
</feature>
<organism evidence="2">
    <name type="scientific">uncultured Thermoleophilia bacterium</name>
    <dbReference type="NCBI Taxonomy" id="1497501"/>
    <lineage>
        <taxon>Bacteria</taxon>
        <taxon>Bacillati</taxon>
        <taxon>Actinomycetota</taxon>
        <taxon>Thermoleophilia</taxon>
        <taxon>environmental samples</taxon>
    </lineage>
</organism>
<feature type="region of interest" description="Disordered" evidence="1">
    <location>
        <begin position="1"/>
        <end position="36"/>
    </location>
</feature>
<proteinExistence type="predicted"/>
<feature type="non-terminal residue" evidence="2">
    <location>
        <position position="224"/>
    </location>
</feature>
<protein>
    <submittedName>
        <fullName evidence="2">Uncharacterized protein</fullName>
    </submittedName>
</protein>
<gene>
    <name evidence="2" type="ORF">AVDCRST_MAG79-2349</name>
</gene>
<feature type="region of interest" description="Disordered" evidence="1">
    <location>
        <begin position="172"/>
        <end position="224"/>
    </location>
</feature>
<feature type="compositionally biased region" description="Basic and acidic residues" evidence="1">
    <location>
        <begin position="1"/>
        <end position="25"/>
    </location>
</feature>
<sequence>ADLHPPSRAVERPAAPRRDAVDVHGDAGGGREPVPPRVRRAAAVPRAPAEVVLQPRRLLAGRVRDLRPARRLVRLRAVAHEPLHHGRRRRGERLPDLRRTGGARRARGRAPRARAGADGRLAWWDAARHRPDRRGHAAHGRAGVPDREPRVRLRDRPLGARAARLGYLAGEDRAGGRAGAVPGRIRGTARPRRGRRDPGAGLRPHGAGQGPAGPADPPRLLAAQ</sequence>
<dbReference type="EMBL" id="CADCWC010000352">
    <property type="protein sequence ID" value="CAA9546504.1"/>
    <property type="molecule type" value="Genomic_DNA"/>
</dbReference>
<accession>A0A6J4UBT9</accession>
<reference evidence="2" key="1">
    <citation type="submission" date="2020-02" db="EMBL/GenBank/DDBJ databases">
        <authorList>
            <person name="Meier V. D."/>
        </authorList>
    </citation>
    <scope>NUCLEOTIDE SEQUENCE</scope>
    <source>
        <strain evidence="2">AVDCRST_MAG79</strain>
    </source>
</reference>
<evidence type="ECO:0000313" key="2">
    <source>
        <dbReference type="EMBL" id="CAA9546504.1"/>
    </source>
</evidence>
<dbReference type="AlphaFoldDB" id="A0A6J4UBT9"/>
<evidence type="ECO:0000256" key="1">
    <source>
        <dbReference type="SAM" id="MobiDB-lite"/>
    </source>
</evidence>